<evidence type="ECO:0000256" key="1">
    <source>
        <dbReference type="ARBA" id="ARBA00022679"/>
    </source>
</evidence>
<dbReference type="PATRIC" id="fig|298794.3.peg.4537"/>
<dbReference type="Proteomes" id="UP000035955">
    <property type="component" value="Unassembled WGS sequence"/>
</dbReference>
<dbReference type="PANTHER" id="PTHR48207">
    <property type="entry name" value="SUCCINATE--HYDROXYMETHYLGLUTARATE COA-TRANSFERASE"/>
    <property type="match status" value="1"/>
</dbReference>
<dbReference type="InterPro" id="IPR044855">
    <property type="entry name" value="CoA-Trfase_III_dom3_sf"/>
</dbReference>
<reference evidence="2 3" key="1">
    <citation type="submission" date="2015-03" db="EMBL/GenBank/DDBJ databases">
        <title>Genome sequencing of Methylobacterium variabile DSM 16961.</title>
        <authorList>
            <person name="Chaudhry V."/>
            <person name="Patil P.B."/>
        </authorList>
    </citation>
    <scope>NUCLEOTIDE SEQUENCE [LARGE SCALE GENOMIC DNA]</scope>
    <source>
        <strain evidence="2 3">DSM 16961</strain>
    </source>
</reference>
<dbReference type="SUPFAM" id="SSF89796">
    <property type="entry name" value="CoA-transferase family III (CaiB/BaiF)"/>
    <property type="match status" value="1"/>
</dbReference>
<accession>A0A0J6S4R2</accession>
<name>A0A0J6S4R2_9HYPH</name>
<keyword evidence="3" id="KW-1185">Reference proteome</keyword>
<dbReference type="AlphaFoldDB" id="A0A0J6S4R2"/>
<dbReference type="OrthoDB" id="9806585at2"/>
<evidence type="ECO:0000313" key="2">
    <source>
        <dbReference type="EMBL" id="KMO28659.1"/>
    </source>
</evidence>
<keyword evidence="1 2" id="KW-0808">Transferase</keyword>
<dbReference type="InterPro" id="IPR050483">
    <property type="entry name" value="CoA-transferase_III_domain"/>
</dbReference>
<dbReference type="Gene3D" id="3.40.50.10540">
    <property type="entry name" value="Crotonobetainyl-coa:carnitine coa-transferase, domain 1"/>
    <property type="match status" value="1"/>
</dbReference>
<gene>
    <name evidence="2" type="ORF">VQ02_31195</name>
</gene>
<dbReference type="RefSeq" id="WP_048448136.1">
    <property type="nucleotide sequence ID" value="NZ_LABY01000291.1"/>
</dbReference>
<protein>
    <submittedName>
        <fullName evidence="2">CoA-transferase</fullName>
    </submittedName>
</protein>
<dbReference type="PANTHER" id="PTHR48207:SF3">
    <property type="entry name" value="SUCCINATE--HYDROXYMETHYLGLUTARATE COA-TRANSFERASE"/>
    <property type="match status" value="1"/>
</dbReference>
<sequence length="402" mass="42503">MTQIPNSGALAGIRVIEMGSFIAGPFCGQLLADLGADVVKIEPPQSGDVMRQWGAVQLDGKSLWWPVIARNKRSLTLDLRNQRGQEIARALLQEADILVENFRPGTLEKWGLGPDDLWTTNPGLIVARVSGFGQTGPYSRDVGFGAIAEAMGGLRALAGFPDRPPPRAGLSIGDSLAGVFAALGTVAALEARRRTGKGQVVDVGITDAVLAVQESVLSEYSATGSLRQRTGTRLPGIAPSNLYPTGDGQWVIIGGNGDAIFKRLAEVMGNPGLAADARYATHRARGAHQEELDDLVAAWTRTLPLEEILAILKRAAVPAGPLNDAAGIVQDAHFRERGAVVEVESEEYGRLTMQGVTPRLSETPGAVQWAGPSLGCHTHEVLSERLGLSPADIAQLQADGVI</sequence>
<comment type="caution">
    <text evidence="2">The sequence shown here is derived from an EMBL/GenBank/DDBJ whole genome shotgun (WGS) entry which is preliminary data.</text>
</comment>
<dbReference type="EMBL" id="LABY01000291">
    <property type="protein sequence ID" value="KMO28659.1"/>
    <property type="molecule type" value="Genomic_DNA"/>
</dbReference>
<dbReference type="Pfam" id="PF02515">
    <property type="entry name" value="CoA_transf_3"/>
    <property type="match status" value="1"/>
</dbReference>
<dbReference type="Gene3D" id="3.30.1540.10">
    <property type="entry name" value="formyl-coa transferase, domain 3"/>
    <property type="match status" value="1"/>
</dbReference>
<dbReference type="GO" id="GO:0008410">
    <property type="term" value="F:CoA-transferase activity"/>
    <property type="evidence" value="ECO:0007669"/>
    <property type="project" value="TreeGrafter"/>
</dbReference>
<organism evidence="2 3">
    <name type="scientific">Methylobacterium variabile</name>
    <dbReference type="NCBI Taxonomy" id="298794"/>
    <lineage>
        <taxon>Bacteria</taxon>
        <taxon>Pseudomonadati</taxon>
        <taxon>Pseudomonadota</taxon>
        <taxon>Alphaproteobacteria</taxon>
        <taxon>Hyphomicrobiales</taxon>
        <taxon>Methylobacteriaceae</taxon>
        <taxon>Methylobacterium</taxon>
    </lineage>
</organism>
<evidence type="ECO:0000313" key="3">
    <source>
        <dbReference type="Proteomes" id="UP000035955"/>
    </source>
</evidence>
<dbReference type="InterPro" id="IPR003673">
    <property type="entry name" value="CoA-Trfase_fam_III"/>
</dbReference>
<dbReference type="InterPro" id="IPR023606">
    <property type="entry name" value="CoA-Trfase_III_dom_1_sf"/>
</dbReference>
<proteinExistence type="predicted"/>